<gene>
    <name evidence="1" type="ORF">C9J01_27690</name>
</gene>
<dbReference type="Proteomes" id="UP000241346">
    <property type="component" value="Unassembled WGS sequence"/>
</dbReference>
<comment type="caution">
    <text evidence="1">The sequence shown here is derived from an EMBL/GenBank/DDBJ whole genome shotgun (WGS) entry which is preliminary data.</text>
</comment>
<proteinExistence type="predicted"/>
<reference evidence="1 2" key="1">
    <citation type="submission" date="2018-03" db="EMBL/GenBank/DDBJ databases">
        <title>Whole genome sequencing of Histamine producing bacteria.</title>
        <authorList>
            <person name="Butler K."/>
        </authorList>
    </citation>
    <scope>NUCLEOTIDE SEQUENCE [LARGE SCALE GENOMIC DNA]</scope>
    <source>
        <strain evidence="1 2">DSM 19138</strain>
    </source>
</reference>
<organism evidence="1 2">
    <name type="scientific">Photobacterium rosenbergii</name>
    <dbReference type="NCBI Taxonomy" id="294936"/>
    <lineage>
        <taxon>Bacteria</taxon>
        <taxon>Pseudomonadati</taxon>
        <taxon>Pseudomonadota</taxon>
        <taxon>Gammaproteobacteria</taxon>
        <taxon>Vibrionales</taxon>
        <taxon>Vibrionaceae</taxon>
        <taxon>Photobacterium</taxon>
    </lineage>
</organism>
<dbReference type="AlphaFoldDB" id="A0A2T3MYJ7"/>
<name>A0A2T3MYJ7_9GAMM</name>
<protein>
    <submittedName>
        <fullName evidence="1">Uncharacterized protein</fullName>
    </submittedName>
</protein>
<sequence>MTQEAKEIQRISKFHRAICCVLAVEGDKQGWRDLFEMPSYKSTEWHKRCFIEFHTANIGLCQNNFQRSLSQLIGSDFVHSSDGTLDGTLSLSKAGKAIANQYLRPKIDFESDFFEVYCER</sequence>
<evidence type="ECO:0000313" key="1">
    <source>
        <dbReference type="EMBL" id="PSW05051.1"/>
    </source>
</evidence>
<dbReference type="RefSeq" id="WP_107301291.1">
    <property type="nucleotide sequence ID" value="NZ_PYMB01000036.1"/>
</dbReference>
<dbReference type="EMBL" id="PYMB01000036">
    <property type="protein sequence ID" value="PSW05051.1"/>
    <property type="molecule type" value="Genomic_DNA"/>
</dbReference>
<accession>A0A2T3MYJ7</accession>
<evidence type="ECO:0000313" key="2">
    <source>
        <dbReference type="Proteomes" id="UP000241346"/>
    </source>
</evidence>